<evidence type="ECO:0000313" key="3">
    <source>
        <dbReference type="EMBL" id="KAG8560390.1"/>
    </source>
</evidence>
<keyword evidence="1" id="KW-0812">Transmembrane</keyword>
<dbReference type="AlphaFoldDB" id="A0AAV7ALS2"/>
<keyword evidence="4" id="KW-1185">Reference proteome</keyword>
<accession>A0AAV7ALS2</accession>
<name>A0AAV7ALS2_ENGPU</name>
<evidence type="ECO:0000256" key="2">
    <source>
        <dbReference type="SAM" id="SignalP"/>
    </source>
</evidence>
<organism evidence="3 4">
    <name type="scientific">Engystomops pustulosus</name>
    <name type="common">Tungara frog</name>
    <name type="synonym">Physalaemus pustulosus</name>
    <dbReference type="NCBI Taxonomy" id="76066"/>
    <lineage>
        <taxon>Eukaryota</taxon>
        <taxon>Metazoa</taxon>
        <taxon>Chordata</taxon>
        <taxon>Craniata</taxon>
        <taxon>Vertebrata</taxon>
        <taxon>Euteleostomi</taxon>
        <taxon>Amphibia</taxon>
        <taxon>Batrachia</taxon>
        <taxon>Anura</taxon>
        <taxon>Neobatrachia</taxon>
        <taxon>Hyloidea</taxon>
        <taxon>Leptodactylidae</taxon>
        <taxon>Leiuperinae</taxon>
        <taxon>Engystomops</taxon>
    </lineage>
</organism>
<reference evidence="3" key="1">
    <citation type="thesis" date="2020" institute="ProQuest LLC" country="789 East Eisenhower Parkway, Ann Arbor, MI, USA">
        <title>Comparative Genomics and Chromosome Evolution.</title>
        <authorList>
            <person name="Mudd A.B."/>
        </authorList>
    </citation>
    <scope>NUCLEOTIDE SEQUENCE</scope>
    <source>
        <strain evidence="3">237g6f4</strain>
        <tissue evidence="3">Blood</tissue>
    </source>
</reference>
<comment type="caution">
    <text evidence="3">The sequence shown here is derived from an EMBL/GenBank/DDBJ whole genome shotgun (WGS) entry which is preliminary data.</text>
</comment>
<keyword evidence="1" id="KW-0472">Membrane</keyword>
<dbReference type="InterPro" id="IPR036179">
    <property type="entry name" value="Ig-like_dom_sf"/>
</dbReference>
<dbReference type="Gene3D" id="2.60.40.10">
    <property type="entry name" value="Immunoglobulins"/>
    <property type="match status" value="1"/>
</dbReference>
<keyword evidence="2" id="KW-0732">Signal</keyword>
<dbReference type="SUPFAM" id="SSF48726">
    <property type="entry name" value="Immunoglobulin"/>
    <property type="match status" value="1"/>
</dbReference>
<dbReference type="EMBL" id="WNYA01000007">
    <property type="protein sequence ID" value="KAG8560390.1"/>
    <property type="molecule type" value="Genomic_DNA"/>
</dbReference>
<dbReference type="Proteomes" id="UP000824782">
    <property type="component" value="Unassembled WGS sequence"/>
</dbReference>
<evidence type="ECO:0000256" key="1">
    <source>
        <dbReference type="SAM" id="Phobius"/>
    </source>
</evidence>
<feature type="transmembrane region" description="Helical" evidence="1">
    <location>
        <begin position="156"/>
        <end position="178"/>
    </location>
</feature>
<protein>
    <submittedName>
        <fullName evidence="3">Uncharacterized protein</fullName>
    </submittedName>
</protein>
<keyword evidence="1" id="KW-1133">Transmembrane helix</keyword>
<proteinExistence type="predicted"/>
<feature type="chain" id="PRO_5043574520" evidence="2">
    <location>
        <begin position="25"/>
        <end position="192"/>
    </location>
</feature>
<dbReference type="InterPro" id="IPR013783">
    <property type="entry name" value="Ig-like_fold"/>
</dbReference>
<sequence length="192" mass="21448">MLGRIIETLSILLAANLLISEGQAPRPEVVSKNLYSSINVTTSFDPRNVKDITWIRKIEGKEHRIAKIQNGELVDRHGNRYQQFYNGTVLVISHLTEDDLGLYIADVTCLDDIVKQEEFNLTLCGNIACKSPNWYLDNVEKDEKSHDAMDPRTSIIVTRISVLVAAMVVTVIVVAVVYRKTSPPRGDGPLLS</sequence>
<feature type="signal peptide" evidence="2">
    <location>
        <begin position="1"/>
        <end position="24"/>
    </location>
</feature>
<evidence type="ECO:0000313" key="4">
    <source>
        <dbReference type="Proteomes" id="UP000824782"/>
    </source>
</evidence>
<gene>
    <name evidence="3" type="ORF">GDO81_014951</name>
</gene>